<dbReference type="RefSeq" id="WP_226753195.1">
    <property type="nucleotide sequence ID" value="NZ_JAJATW010000002.1"/>
</dbReference>
<dbReference type="GO" id="GO:0006364">
    <property type="term" value="P:rRNA processing"/>
    <property type="evidence" value="ECO:0007669"/>
    <property type="project" value="UniProtKB-ARBA"/>
</dbReference>
<keyword evidence="2 3" id="KW-0413">Isomerase</keyword>
<protein>
    <recommendedName>
        <fullName evidence="3">Pseudouridine synthase</fullName>
        <ecNumber evidence="3">5.4.99.-</ecNumber>
    </recommendedName>
</protein>
<accession>A0A9X1LE30</accession>
<comment type="caution">
    <text evidence="6">The sequence shown here is derived from an EMBL/GenBank/DDBJ whole genome shotgun (WGS) entry which is preliminary data.</text>
</comment>
<dbReference type="AlphaFoldDB" id="A0A9X1LE30"/>
<dbReference type="InterPro" id="IPR018496">
    <property type="entry name" value="PsdUridine_synth_RsuA/RluB_CS"/>
</dbReference>
<dbReference type="Pfam" id="PF00849">
    <property type="entry name" value="PseudoU_synth_2"/>
    <property type="match status" value="1"/>
</dbReference>
<gene>
    <name evidence="6" type="ORF">LG368_02740</name>
</gene>
<dbReference type="Gene3D" id="3.30.70.580">
    <property type="entry name" value="Pseudouridine synthase I, catalytic domain, N-terminal subdomain"/>
    <property type="match status" value="1"/>
</dbReference>
<evidence type="ECO:0000256" key="1">
    <source>
        <dbReference type="ARBA" id="ARBA00008348"/>
    </source>
</evidence>
<dbReference type="SUPFAM" id="SSF55120">
    <property type="entry name" value="Pseudouridine synthase"/>
    <property type="match status" value="1"/>
</dbReference>
<dbReference type="GO" id="GO:0003723">
    <property type="term" value="F:RNA binding"/>
    <property type="evidence" value="ECO:0007669"/>
    <property type="project" value="InterPro"/>
</dbReference>
<reference evidence="6" key="1">
    <citation type="submission" date="2021-10" db="EMBL/GenBank/DDBJ databases">
        <title>Marinomonas pontica sp. nov., isolated from the Black Sea.</title>
        <authorList>
            <person name="Zhao L.-H."/>
            <person name="Xue J.-H."/>
        </authorList>
    </citation>
    <scope>NUCLEOTIDE SEQUENCE</scope>
    <source>
        <strain evidence="6">E8</strain>
    </source>
</reference>
<dbReference type="InterPro" id="IPR020103">
    <property type="entry name" value="PsdUridine_synth_cat_dom_sf"/>
</dbReference>
<evidence type="ECO:0000313" key="6">
    <source>
        <dbReference type="EMBL" id="MCB5160813.1"/>
    </source>
</evidence>
<dbReference type="GO" id="GO:0001522">
    <property type="term" value="P:pseudouridine synthesis"/>
    <property type="evidence" value="ECO:0007669"/>
    <property type="project" value="InterPro"/>
</dbReference>
<dbReference type="Gene3D" id="3.30.70.1560">
    <property type="entry name" value="Alpha-L RNA-binding motif"/>
    <property type="match status" value="1"/>
</dbReference>
<dbReference type="GO" id="GO:0009982">
    <property type="term" value="F:pseudouridine synthase activity"/>
    <property type="evidence" value="ECO:0007669"/>
    <property type="project" value="InterPro"/>
</dbReference>
<feature type="region of interest" description="Disordered" evidence="4">
    <location>
        <begin position="195"/>
        <end position="251"/>
    </location>
</feature>
<feature type="compositionally biased region" description="Basic residues" evidence="4">
    <location>
        <begin position="236"/>
        <end position="251"/>
    </location>
</feature>
<evidence type="ECO:0000256" key="4">
    <source>
        <dbReference type="SAM" id="MobiDB-lite"/>
    </source>
</evidence>
<organism evidence="6 7">
    <name type="scientific">Marinomonas algarum</name>
    <dbReference type="NCBI Taxonomy" id="2883105"/>
    <lineage>
        <taxon>Bacteria</taxon>
        <taxon>Pseudomonadati</taxon>
        <taxon>Pseudomonadota</taxon>
        <taxon>Gammaproteobacteria</taxon>
        <taxon>Oceanospirillales</taxon>
        <taxon>Oceanospirillaceae</taxon>
        <taxon>Marinomonas</taxon>
    </lineage>
</organism>
<evidence type="ECO:0000313" key="7">
    <source>
        <dbReference type="Proteomes" id="UP001139095"/>
    </source>
</evidence>
<evidence type="ECO:0000259" key="5">
    <source>
        <dbReference type="Pfam" id="PF00849"/>
    </source>
</evidence>
<dbReference type="InterPro" id="IPR050343">
    <property type="entry name" value="RsuA_PseudoU_synthase"/>
</dbReference>
<dbReference type="EC" id="5.4.99.-" evidence="3"/>
<proteinExistence type="inferred from homology"/>
<keyword evidence="7" id="KW-1185">Reference proteome</keyword>
<dbReference type="PANTHER" id="PTHR47683">
    <property type="entry name" value="PSEUDOURIDINE SYNTHASE FAMILY PROTEIN-RELATED"/>
    <property type="match status" value="1"/>
</dbReference>
<dbReference type="PROSITE" id="PS01149">
    <property type="entry name" value="PSI_RSU"/>
    <property type="match status" value="1"/>
</dbReference>
<name>A0A9X1LE30_9GAMM</name>
<evidence type="ECO:0000256" key="3">
    <source>
        <dbReference type="RuleBase" id="RU003887"/>
    </source>
</evidence>
<evidence type="ECO:0000256" key="2">
    <source>
        <dbReference type="ARBA" id="ARBA00023235"/>
    </source>
</evidence>
<dbReference type="InterPro" id="IPR042092">
    <property type="entry name" value="PsdUridine_s_RsuA/RluB/E/F_cat"/>
</dbReference>
<dbReference type="GO" id="GO:0140098">
    <property type="term" value="F:catalytic activity, acting on RNA"/>
    <property type="evidence" value="ECO:0007669"/>
    <property type="project" value="UniProtKB-ARBA"/>
</dbReference>
<dbReference type="EMBL" id="JAJATW010000002">
    <property type="protein sequence ID" value="MCB5160813.1"/>
    <property type="molecule type" value="Genomic_DNA"/>
</dbReference>
<dbReference type="PANTHER" id="PTHR47683:SF2">
    <property type="entry name" value="RNA-BINDING S4 DOMAIN-CONTAINING PROTEIN"/>
    <property type="match status" value="1"/>
</dbReference>
<sequence length="251" mass="28685">MSSSPISSLIAFNKPFRVLSQFSAEGDKDTLAQFIEAPDFYPAGRLDFDSEGLLLLTNHGALQHIIASPDFKLPKTYWVQVEGDITDEALEQLRHGVDLKDGLTKPAHAERMSTPKVWQRVPPVRHRESIPTSWLSLQIREGKNRQVRRMTAAVGFPTLRLIRYAIGPYTLEQVPLGQWQYITPTETLSNEVTKFEQNRQHQQKKRPTPSPDRRRADKKNRPNTRGNALSDDKGMAGRKARTQPTRRTHRK</sequence>
<comment type="similarity">
    <text evidence="1 3">Belongs to the pseudouridine synthase RsuA family.</text>
</comment>
<dbReference type="InterPro" id="IPR000748">
    <property type="entry name" value="PsdUridine_synth_RsuA/RluB/E/F"/>
</dbReference>
<feature type="domain" description="Pseudouridine synthase RsuA/RluA-like" evidence="5">
    <location>
        <begin position="9"/>
        <end position="153"/>
    </location>
</feature>
<dbReference type="InterPro" id="IPR006145">
    <property type="entry name" value="PsdUridine_synth_RsuA/RluA"/>
</dbReference>
<dbReference type="NCBIfam" id="TIGR00093">
    <property type="entry name" value="pseudouridine synthase"/>
    <property type="match status" value="1"/>
</dbReference>
<dbReference type="Proteomes" id="UP001139095">
    <property type="component" value="Unassembled WGS sequence"/>
</dbReference>
<dbReference type="InterPro" id="IPR020094">
    <property type="entry name" value="TruA/RsuA/RluB/E/F_N"/>
</dbReference>